<dbReference type="InterPro" id="IPR051026">
    <property type="entry name" value="PI/PC_transfer"/>
</dbReference>
<name>A0A7S0FGZ2_9DINO</name>
<dbReference type="Gene3D" id="3.40.525.10">
    <property type="entry name" value="CRAL-TRIO lipid binding domain"/>
    <property type="match status" value="1"/>
</dbReference>
<dbReference type="SMART" id="SM00516">
    <property type="entry name" value="SEC14"/>
    <property type="match status" value="1"/>
</dbReference>
<sequence>MAGGRDKIIAGYVRAQELQAARMAEASARLCRPVTKQVVIMDLQGLSFKPDPRAVAVFRDFLTISARYYPETLAKHFFVNVPLVFMGLWRMIRGWLDPVTAAKMHLLGSNFKEALLQHIEADQLPREYGGTNDLDLLRLEHDCAACEYLFATFEAAANTIRGYAAPAPAALVPAVLGKERQAAHQTTWAVLPAWCANLLLSALLIFLAAGMSRIL</sequence>
<evidence type="ECO:0000313" key="3">
    <source>
        <dbReference type="EMBL" id="CAD8358977.1"/>
    </source>
</evidence>
<evidence type="ECO:0000256" key="1">
    <source>
        <dbReference type="SAM" id="Phobius"/>
    </source>
</evidence>
<dbReference type="CDD" id="cd00170">
    <property type="entry name" value="SEC14"/>
    <property type="match status" value="1"/>
</dbReference>
<dbReference type="AlphaFoldDB" id="A0A7S0FGZ2"/>
<proteinExistence type="predicted"/>
<keyword evidence="1" id="KW-1133">Transmembrane helix</keyword>
<evidence type="ECO:0000259" key="2">
    <source>
        <dbReference type="PROSITE" id="PS50191"/>
    </source>
</evidence>
<dbReference type="Pfam" id="PF00650">
    <property type="entry name" value="CRAL_TRIO"/>
    <property type="match status" value="1"/>
</dbReference>
<accession>A0A7S0FGZ2</accession>
<feature type="transmembrane region" description="Helical" evidence="1">
    <location>
        <begin position="188"/>
        <end position="209"/>
    </location>
</feature>
<dbReference type="InterPro" id="IPR036865">
    <property type="entry name" value="CRAL-TRIO_dom_sf"/>
</dbReference>
<keyword evidence="1" id="KW-0472">Membrane</keyword>
<keyword evidence="1" id="KW-0812">Transmembrane</keyword>
<dbReference type="SUPFAM" id="SSF52087">
    <property type="entry name" value="CRAL/TRIO domain"/>
    <property type="match status" value="1"/>
</dbReference>
<dbReference type="PANTHER" id="PTHR45657">
    <property type="entry name" value="CRAL-TRIO DOMAIN-CONTAINING PROTEIN YKL091C-RELATED"/>
    <property type="match status" value="1"/>
</dbReference>
<gene>
    <name evidence="3" type="ORF">PBAH0796_LOCUS14103</name>
</gene>
<dbReference type="InterPro" id="IPR001251">
    <property type="entry name" value="CRAL-TRIO_dom"/>
</dbReference>
<protein>
    <recommendedName>
        <fullName evidence="2">CRAL-TRIO domain-containing protein</fullName>
    </recommendedName>
</protein>
<feature type="domain" description="CRAL-TRIO" evidence="2">
    <location>
        <begin position="1"/>
        <end position="136"/>
    </location>
</feature>
<dbReference type="PROSITE" id="PS50191">
    <property type="entry name" value="CRAL_TRIO"/>
    <property type="match status" value="1"/>
</dbReference>
<dbReference type="EMBL" id="HBEG01023224">
    <property type="protein sequence ID" value="CAD8358977.1"/>
    <property type="molecule type" value="Transcribed_RNA"/>
</dbReference>
<dbReference type="PANTHER" id="PTHR45657:SF1">
    <property type="entry name" value="CRAL-TRIO DOMAIN-CONTAINING PROTEIN YKL091C-RELATED"/>
    <property type="match status" value="1"/>
</dbReference>
<organism evidence="3">
    <name type="scientific">Pyrodinium bahamense</name>
    <dbReference type="NCBI Taxonomy" id="73915"/>
    <lineage>
        <taxon>Eukaryota</taxon>
        <taxon>Sar</taxon>
        <taxon>Alveolata</taxon>
        <taxon>Dinophyceae</taxon>
        <taxon>Gonyaulacales</taxon>
        <taxon>Pyrocystaceae</taxon>
        <taxon>Pyrodinium</taxon>
    </lineage>
</organism>
<reference evidence="3" key="1">
    <citation type="submission" date="2021-01" db="EMBL/GenBank/DDBJ databases">
        <authorList>
            <person name="Corre E."/>
            <person name="Pelletier E."/>
            <person name="Niang G."/>
            <person name="Scheremetjew M."/>
            <person name="Finn R."/>
            <person name="Kale V."/>
            <person name="Holt S."/>
            <person name="Cochrane G."/>
            <person name="Meng A."/>
            <person name="Brown T."/>
            <person name="Cohen L."/>
        </authorList>
    </citation>
    <scope>NUCLEOTIDE SEQUENCE</scope>
    <source>
        <strain evidence="3">Pbaha01</strain>
    </source>
</reference>